<dbReference type="GO" id="GO:0043565">
    <property type="term" value="F:sequence-specific DNA binding"/>
    <property type="evidence" value="ECO:0007669"/>
    <property type="project" value="TreeGrafter"/>
</dbReference>
<dbReference type="PANTHER" id="PTHR36966:SF1">
    <property type="entry name" value="REP-ASSOCIATED TYROSINE TRANSPOSASE"/>
    <property type="match status" value="1"/>
</dbReference>
<dbReference type="AlphaFoldDB" id="A0A8J7A6U6"/>
<dbReference type="InterPro" id="IPR002686">
    <property type="entry name" value="Transposase_17"/>
</dbReference>
<evidence type="ECO:0000259" key="1">
    <source>
        <dbReference type="SMART" id="SM01321"/>
    </source>
</evidence>
<dbReference type="GO" id="GO:0006313">
    <property type="term" value="P:DNA transposition"/>
    <property type="evidence" value="ECO:0007669"/>
    <property type="project" value="InterPro"/>
</dbReference>
<comment type="caution">
    <text evidence="2">The sequence shown here is derived from an EMBL/GenBank/DDBJ whole genome shotgun (WGS) entry which is preliminary data.</text>
</comment>
<sequence length="211" mass="24396">MKYDPAKHHRRSIRLSGYDYSQSGFYFVTLCVQHRACLFGHIQDGQMHLNSAGLMIDRWWRKIPDKFPHVTIDAQIVMPNHYHAIITIPVGADPSVCPNPELTPPTDPIHPIAGIIALGERTASGEHVGSPLLAVSLGRMVQWAKTMTTNEYIRGVKRGEWQPFHKRLWQRNYYEHIIRDEKALTNIRNYIADNPARWNRDQLHPQNPSKY</sequence>
<dbReference type="SUPFAM" id="SSF143422">
    <property type="entry name" value="Transposase IS200-like"/>
    <property type="match status" value="1"/>
</dbReference>
<accession>A0A8J7A6U6</accession>
<dbReference type="Gene3D" id="3.30.70.1290">
    <property type="entry name" value="Transposase IS200-like"/>
    <property type="match status" value="1"/>
</dbReference>
<gene>
    <name evidence="2" type="ORF">IQ241_11350</name>
</gene>
<dbReference type="InterPro" id="IPR052715">
    <property type="entry name" value="RAYT_transposase"/>
</dbReference>
<dbReference type="InterPro" id="IPR036515">
    <property type="entry name" value="Transposase_17_sf"/>
</dbReference>
<feature type="domain" description="Transposase IS200-like" evidence="1">
    <location>
        <begin position="21"/>
        <end position="194"/>
    </location>
</feature>
<dbReference type="SMART" id="SM01321">
    <property type="entry name" value="Y1_Tnp"/>
    <property type="match status" value="1"/>
</dbReference>
<protein>
    <recommendedName>
        <fullName evidence="1">Transposase IS200-like domain-containing protein</fullName>
    </recommendedName>
</protein>
<organism evidence="2 3">
    <name type="scientific">Vasconcelosia minhoensis LEGE 07310</name>
    <dbReference type="NCBI Taxonomy" id="915328"/>
    <lineage>
        <taxon>Bacteria</taxon>
        <taxon>Bacillati</taxon>
        <taxon>Cyanobacteriota</taxon>
        <taxon>Cyanophyceae</taxon>
        <taxon>Nodosilineales</taxon>
        <taxon>Cymatolegaceae</taxon>
        <taxon>Vasconcelosia</taxon>
        <taxon>Vasconcelosia minhoensis</taxon>
    </lineage>
</organism>
<dbReference type="EMBL" id="JADEXG010000023">
    <property type="protein sequence ID" value="MBE9077882.1"/>
    <property type="molecule type" value="Genomic_DNA"/>
</dbReference>
<evidence type="ECO:0000313" key="3">
    <source>
        <dbReference type="Proteomes" id="UP000636505"/>
    </source>
</evidence>
<dbReference type="PANTHER" id="PTHR36966">
    <property type="entry name" value="REP-ASSOCIATED TYROSINE TRANSPOSASE"/>
    <property type="match status" value="1"/>
</dbReference>
<dbReference type="Proteomes" id="UP000636505">
    <property type="component" value="Unassembled WGS sequence"/>
</dbReference>
<reference evidence="2" key="1">
    <citation type="submission" date="2020-10" db="EMBL/GenBank/DDBJ databases">
        <authorList>
            <person name="Castelo-Branco R."/>
            <person name="Eusebio N."/>
            <person name="Adriana R."/>
            <person name="Vieira A."/>
            <person name="Brugerolle De Fraissinette N."/>
            <person name="Rezende De Castro R."/>
            <person name="Schneider M.P."/>
            <person name="Vasconcelos V."/>
            <person name="Leao P.N."/>
        </authorList>
    </citation>
    <scope>NUCLEOTIDE SEQUENCE</scope>
    <source>
        <strain evidence="2">LEGE 07310</strain>
    </source>
</reference>
<name>A0A8J7A6U6_9CYAN</name>
<keyword evidence="3" id="KW-1185">Reference proteome</keyword>
<evidence type="ECO:0000313" key="2">
    <source>
        <dbReference type="EMBL" id="MBE9077882.1"/>
    </source>
</evidence>
<dbReference type="GO" id="GO:0004803">
    <property type="term" value="F:transposase activity"/>
    <property type="evidence" value="ECO:0007669"/>
    <property type="project" value="InterPro"/>
</dbReference>
<proteinExistence type="predicted"/>
<dbReference type="RefSeq" id="WP_193907132.1">
    <property type="nucleotide sequence ID" value="NZ_JADEXG010000023.1"/>
</dbReference>